<organism evidence="1 2">
    <name type="scientific">Flavobacterium microcysteis</name>
    <dbReference type="NCBI Taxonomy" id="2596891"/>
    <lineage>
        <taxon>Bacteria</taxon>
        <taxon>Pseudomonadati</taxon>
        <taxon>Bacteroidota</taxon>
        <taxon>Flavobacteriia</taxon>
        <taxon>Flavobacteriales</taxon>
        <taxon>Flavobacteriaceae</taxon>
        <taxon>Flavobacterium</taxon>
    </lineage>
</organism>
<sequence length="188" mass="22345">MKSKQLNFFITPKDWEAISVFLSENQIKVLVDESLNGDYENDGKLPNEDDEIYQVFLTRKEFLSDIKINTTDTNKIRYYSITLSPLLEFSMGGFYPYNKNILQRARFYFKSGYYNEQDIYVNKADEFTNWAQEVMKQFKKKFLISYPKQKDFLYSHSAIDWIEAQNAKYTNGGQGWEKPINKIDNKKH</sequence>
<evidence type="ECO:0000313" key="2">
    <source>
        <dbReference type="Proteomes" id="UP000319175"/>
    </source>
</evidence>
<accession>A0A501QN95</accession>
<dbReference type="Proteomes" id="UP000319175">
    <property type="component" value="Unassembled WGS sequence"/>
</dbReference>
<reference evidence="1 2" key="1">
    <citation type="submission" date="2019-06" db="EMBL/GenBank/DDBJ databases">
        <title>Flavobacterium sp. MaA-Y11 from geoumgang.</title>
        <authorList>
            <person name="Jeong S."/>
        </authorList>
    </citation>
    <scope>NUCLEOTIDE SEQUENCE [LARGE SCALE GENOMIC DNA]</scope>
    <source>
        <strain evidence="1 2">MaA-Y11</strain>
    </source>
</reference>
<gene>
    <name evidence="1" type="ORF">FJA49_00175</name>
</gene>
<protein>
    <submittedName>
        <fullName evidence="1">Uncharacterized protein</fullName>
    </submittedName>
</protein>
<evidence type="ECO:0000313" key="1">
    <source>
        <dbReference type="EMBL" id="TPD73745.1"/>
    </source>
</evidence>
<dbReference type="RefSeq" id="WP_139997610.1">
    <property type="nucleotide sequence ID" value="NZ_VFJE01000044.1"/>
</dbReference>
<proteinExistence type="predicted"/>
<dbReference type="OrthoDB" id="1256233at2"/>
<comment type="caution">
    <text evidence="1">The sequence shown here is derived from an EMBL/GenBank/DDBJ whole genome shotgun (WGS) entry which is preliminary data.</text>
</comment>
<dbReference type="AlphaFoldDB" id="A0A501QN95"/>
<keyword evidence="2" id="KW-1185">Reference proteome</keyword>
<name>A0A501QN95_9FLAO</name>
<dbReference type="EMBL" id="VFJE01000044">
    <property type="protein sequence ID" value="TPD73745.1"/>
    <property type="molecule type" value="Genomic_DNA"/>
</dbReference>